<feature type="compositionally biased region" description="Acidic residues" evidence="5">
    <location>
        <begin position="718"/>
        <end position="747"/>
    </location>
</feature>
<dbReference type="InterPro" id="IPR001841">
    <property type="entry name" value="Znf_RING"/>
</dbReference>
<evidence type="ECO:0000259" key="7">
    <source>
        <dbReference type="PROSITE" id="PS51266"/>
    </source>
</evidence>
<dbReference type="SUPFAM" id="SSF161245">
    <property type="entry name" value="Zinc hairpin stack"/>
    <property type="match status" value="1"/>
</dbReference>
<dbReference type="Gene3D" id="3.30.40.10">
    <property type="entry name" value="Zinc/RING finger domain, C3HC4 (zinc finger)"/>
    <property type="match status" value="1"/>
</dbReference>
<evidence type="ECO:0000259" key="8">
    <source>
        <dbReference type="PROSITE" id="PS51270"/>
    </source>
</evidence>
<dbReference type="RefSeq" id="XP_008721202.1">
    <property type="nucleotide sequence ID" value="XM_008722980.1"/>
</dbReference>
<dbReference type="GO" id="GO:0006511">
    <property type="term" value="P:ubiquitin-dependent protein catabolic process"/>
    <property type="evidence" value="ECO:0007669"/>
    <property type="project" value="TreeGrafter"/>
</dbReference>
<dbReference type="OrthoDB" id="411372at2759"/>
<dbReference type="Pfam" id="PF05495">
    <property type="entry name" value="zf-CHY"/>
    <property type="match status" value="1"/>
</dbReference>
<feature type="domain" description="RING-type" evidence="6">
    <location>
        <begin position="439"/>
        <end position="481"/>
    </location>
</feature>
<evidence type="ECO:0000256" key="5">
    <source>
        <dbReference type="SAM" id="MobiDB-lite"/>
    </source>
</evidence>
<dbReference type="SMART" id="SM00184">
    <property type="entry name" value="RING"/>
    <property type="match status" value="1"/>
</dbReference>
<dbReference type="InterPro" id="IPR008913">
    <property type="entry name" value="Znf_CHY"/>
</dbReference>
<evidence type="ECO:0000256" key="4">
    <source>
        <dbReference type="PROSITE-ProRule" id="PRU00601"/>
    </source>
</evidence>
<dbReference type="Pfam" id="PF14599">
    <property type="entry name" value="zinc_ribbon_6"/>
    <property type="match status" value="1"/>
</dbReference>
<feature type="domain" description="CHY-type" evidence="7">
    <location>
        <begin position="303"/>
        <end position="370"/>
    </location>
</feature>
<dbReference type="SUPFAM" id="SSF57850">
    <property type="entry name" value="RING/U-box"/>
    <property type="match status" value="1"/>
</dbReference>
<name>W2RKZ3_CYPE1</name>
<dbReference type="GO" id="GO:0008270">
    <property type="term" value="F:zinc ion binding"/>
    <property type="evidence" value="ECO:0007669"/>
    <property type="project" value="UniProtKB-KW"/>
</dbReference>
<dbReference type="EMBL" id="KB822725">
    <property type="protein sequence ID" value="ETN36384.1"/>
    <property type="molecule type" value="Genomic_DNA"/>
</dbReference>
<protein>
    <submittedName>
        <fullName evidence="9">Uncharacterized protein</fullName>
    </submittedName>
</protein>
<evidence type="ECO:0000313" key="10">
    <source>
        <dbReference type="Proteomes" id="UP000030752"/>
    </source>
</evidence>
<gene>
    <name evidence="9" type="ORF">HMPREF1541_08661</name>
</gene>
<dbReference type="GO" id="GO:0061630">
    <property type="term" value="F:ubiquitin protein ligase activity"/>
    <property type="evidence" value="ECO:0007669"/>
    <property type="project" value="TreeGrafter"/>
</dbReference>
<dbReference type="AlphaFoldDB" id="W2RKZ3"/>
<dbReference type="GeneID" id="19976000"/>
<sequence length="754" mass="83596">MSNYQEYIPNFFPRLRDQARRLSESSPSLSPFVLPPLPQVPDFSAWTARFWNSTSPPPSLSEEDGSVEPSESTVQALARTIQLWTHQLNADPFPSPPLEAIAEPASAGLAIQQDTSMSEFPPLDPSPAQYTAPPQLQDLRAISDTSLNPARRLQHRSIVFSDHTRGHSQSDPLAAVNAGHFPEPQNDQSNADVYMEDGYPRRRDGSDALPEDDGMGPLRQRINAIWTGPGTPLEKSKLIHILMNERYKATQRNAASSRRGTVTGFGSPLAVSQGPAFNLSESDLTPTYAPLDQEEIDEHPNEVPEPHLGCIHYRRNVKMQCATCDKWYTCRLCHDEVENHILPRRETRHMLCMLCKSPQPVSQVCKVCAEQAACYYCPICKLWNNDPHKSIYHCDDCGLCRLGEGLGKDFFHCKTCAACMSIEAEKTHKCIERSTKCDCPICGEFLFTSNLPVAFMRCGHSIHNSCFKELCNTAYKCPICSKSIANMESQFRRLDRSIEEQPMPPEYRDKKAYIFCNDCNSRCVAPFHWLGTKCVFCDSYNTVQLEMIGEDQTMQMQIEQDQALDRVNDTNMGERAITASQNHTPTEDLTPAASIQEAPPAVPRAQTFNTIATSPPVQSPWLMPHSPSSRSVRSVSPVVGSYFDTGSQRSPTPTTASSAVSMAAGMAAAAGAAGAEFARRISTAGRASPMEEDDDLDFWGGQSPKQEDFVLPSREADESSSSDSEDEDDPDAMEEDDDDDDDDDADAMDILGHR</sequence>
<keyword evidence="2 4" id="KW-0863">Zinc-finger</keyword>
<dbReference type="InterPro" id="IPR037275">
    <property type="entry name" value="Znf_CTCHY_sf"/>
</dbReference>
<dbReference type="PROSITE" id="PS51266">
    <property type="entry name" value="ZF_CHY"/>
    <property type="match status" value="1"/>
</dbReference>
<dbReference type="SUPFAM" id="SSF161219">
    <property type="entry name" value="CHY zinc finger-like"/>
    <property type="match status" value="1"/>
</dbReference>
<dbReference type="InParanoid" id="W2RKZ3"/>
<organism evidence="9 10">
    <name type="scientific">Cyphellophora europaea (strain CBS 101466)</name>
    <name type="common">Phialophora europaea</name>
    <dbReference type="NCBI Taxonomy" id="1220924"/>
    <lineage>
        <taxon>Eukaryota</taxon>
        <taxon>Fungi</taxon>
        <taxon>Dikarya</taxon>
        <taxon>Ascomycota</taxon>
        <taxon>Pezizomycotina</taxon>
        <taxon>Eurotiomycetes</taxon>
        <taxon>Chaetothyriomycetidae</taxon>
        <taxon>Chaetothyriales</taxon>
        <taxon>Cyphellophoraceae</taxon>
        <taxon>Cyphellophora</taxon>
    </lineage>
</organism>
<feature type="domain" description="CTCHY-type" evidence="8">
    <location>
        <begin position="372"/>
        <end position="438"/>
    </location>
</feature>
<dbReference type="STRING" id="1220924.W2RKZ3"/>
<reference evidence="9 10" key="1">
    <citation type="submission" date="2013-03" db="EMBL/GenBank/DDBJ databases">
        <title>The Genome Sequence of Phialophora europaea CBS 101466.</title>
        <authorList>
            <consortium name="The Broad Institute Genomics Platform"/>
            <person name="Cuomo C."/>
            <person name="de Hoog S."/>
            <person name="Gorbushina A."/>
            <person name="Walker B."/>
            <person name="Young S.K."/>
            <person name="Zeng Q."/>
            <person name="Gargeya S."/>
            <person name="Fitzgerald M."/>
            <person name="Haas B."/>
            <person name="Abouelleil A."/>
            <person name="Allen A.W."/>
            <person name="Alvarado L."/>
            <person name="Arachchi H.M."/>
            <person name="Berlin A.M."/>
            <person name="Chapman S.B."/>
            <person name="Gainer-Dewar J."/>
            <person name="Goldberg J."/>
            <person name="Griggs A."/>
            <person name="Gujja S."/>
            <person name="Hansen M."/>
            <person name="Howarth C."/>
            <person name="Imamovic A."/>
            <person name="Ireland A."/>
            <person name="Larimer J."/>
            <person name="McCowan C."/>
            <person name="Murphy C."/>
            <person name="Pearson M."/>
            <person name="Poon T.W."/>
            <person name="Priest M."/>
            <person name="Roberts A."/>
            <person name="Saif S."/>
            <person name="Shea T."/>
            <person name="Sisk P."/>
            <person name="Sykes S."/>
            <person name="Wortman J."/>
            <person name="Nusbaum C."/>
            <person name="Birren B."/>
        </authorList>
    </citation>
    <scope>NUCLEOTIDE SEQUENCE [LARGE SCALE GENOMIC DNA]</scope>
    <source>
        <strain evidence="9 10">CBS 101466</strain>
    </source>
</reference>
<dbReference type="GO" id="GO:0016567">
    <property type="term" value="P:protein ubiquitination"/>
    <property type="evidence" value="ECO:0007669"/>
    <property type="project" value="TreeGrafter"/>
</dbReference>
<dbReference type="InterPro" id="IPR017921">
    <property type="entry name" value="Znf_CTCHY"/>
</dbReference>
<evidence type="ECO:0000259" key="6">
    <source>
        <dbReference type="PROSITE" id="PS50089"/>
    </source>
</evidence>
<evidence type="ECO:0000256" key="3">
    <source>
        <dbReference type="ARBA" id="ARBA00022833"/>
    </source>
</evidence>
<evidence type="ECO:0000313" key="9">
    <source>
        <dbReference type="EMBL" id="ETN36384.1"/>
    </source>
</evidence>
<feature type="region of interest" description="Disordered" evidence="5">
    <location>
        <begin position="686"/>
        <end position="754"/>
    </location>
</feature>
<feature type="region of interest" description="Disordered" evidence="5">
    <location>
        <begin position="181"/>
        <end position="216"/>
    </location>
</feature>
<accession>W2RKZ3</accession>
<dbReference type="InterPro" id="IPR013083">
    <property type="entry name" value="Znf_RING/FYVE/PHD"/>
</dbReference>
<dbReference type="eggNOG" id="KOG1940">
    <property type="taxonomic scope" value="Eukaryota"/>
</dbReference>
<dbReference type="GO" id="GO:0005634">
    <property type="term" value="C:nucleus"/>
    <property type="evidence" value="ECO:0007669"/>
    <property type="project" value="TreeGrafter"/>
</dbReference>
<dbReference type="PROSITE" id="PS51270">
    <property type="entry name" value="ZF_CTCHY"/>
    <property type="match status" value="1"/>
</dbReference>
<proteinExistence type="predicted"/>
<evidence type="ECO:0000256" key="2">
    <source>
        <dbReference type="ARBA" id="ARBA00022771"/>
    </source>
</evidence>
<dbReference type="CDD" id="cd16464">
    <property type="entry name" value="RING-H2_Pirh2-like"/>
    <property type="match status" value="1"/>
</dbReference>
<keyword evidence="1" id="KW-0479">Metal-binding</keyword>
<dbReference type="Gene3D" id="2.20.28.10">
    <property type="match status" value="1"/>
</dbReference>
<keyword evidence="10" id="KW-1185">Reference proteome</keyword>
<dbReference type="InterPro" id="IPR037274">
    <property type="entry name" value="Znf_CHY_sf"/>
</dbReference>
<dbReference type="Proteomes" id="UP000030752">
    <property type="component" value="Unassembled WGS sequence"/>
</dbReference>
<evidence type="ECO:0000256" key="1">
    <source>
        <dbReference type="ARBA" id="ARBA00022723"/>
    </source>
</evidence>
<dbReference type="PANTHER" id="PTHR21319:SF0">
    <property type="entry name" value="AND RING FINGER DOMAIN PROTEIN, PUTATIVE (AFU_ORTHOLOGUE AFUA_1G08900)-RELATED"/>
    <property type="match status" value="1"/>
</dbReference>
<dbReference type="InterPro" id="IPR039512">
    <property type="entry name" value="RCHY1_zinc-ribbon"/>
</dbReference>
<dbReference type="VEuPathDB" id="FungiDB:HMPREF1541_08661"/>
<dbReference type="HOGENOM" id="CLU_013368_4_3_1"/>
<dbReference type="PANTHER" id="PTHR21319">
    <property type="entry name" value="RING FINGER AND CHY ZINC FINGER DOMAIN-CONTAINING PROTEIN 1"/>
    <property type="match status" value="1"/>
</dbReference>
<dbReference type="PROSITE" id="PS50089">
    <property type="entry name" value="ZF_RING_2"/>
    <property type="match status" value="1"/>
</dbReference>
<keyword evidence="3" id="KW-0862">Zinc</keyword>